<reference evidence="5" key="3">
    <citation type="submission" date="2022-04" db="EMBL/GenBank/DDBJ databases">
        <authorList>
            <person name="Liu G."/>
        </authorList>
    </citation>
    <scope>NUCLEOTIDE SEQUENCE</scope>
    <source>
        <strain evidence="5">RG22</strain>
    </source>
</reference>
<feature type="domain" description="Response regulatory" evidence="2">
    <location>
        <begin position="184"/>
        <end position="313"/>
    </location>
</feature>
<protein>
    <submittedName>
        <fullName evidence="4 5">Chemotaxis protein</fullName>
    </submittedName>
</protein>
<dbReference type="SUPFAM" id="SSF52172">
    <property type="entry name" value="CheY-like"/>
    <property type="match status" value="1"/>
</dbReference>
<dbReference type="InterPro" id="IPR002545">
    <property type="entry name" value="CheW-lke_dom"/>
</dbReference>
<dbReference type="InterPro" id="IPR001789">
    <property type="entry name" value="Sig_transdc_resp-reg_receiver"/>
</dbReference>
<dbReference type="InterPro" id="IPR011006">
    <property type="entry name" value="CheY-like_superfamily"/>
</dbReference>
<evidence type="ECO:0000256" key="1">
    <source>
        <dbReference type="PROSITE-ProRule" id="PRU00169"/>
    </source>
</evidence>
<feature type="domain" description="CheW-like" evidence="3">
    <location>
        <begin position="15"/>
        <end position="160"/>
    </location>
</feature>
<dbReference type="PANTHER" id="PTHR47233:SF3">
    <property type="entry name" value="CHEMOTAXIS PROTEIN CHEV"/>
    <property type="match status" value="1"/>
</dbReference>
<dbReference type="EMBL" id="CP096574">
    <property type="protein sequence ID" value="UPU35337.1"/>
    <property type="molecule type" value="Genomic_DNA"/>
</dbReference>
<dbReference type="Pfam" id="PF01584">
    <property type="entry name" value="CheW"/>
    <property type="match status" value="1"/>
</dbReference>
<evidence type="ECO:0000313" key="7">
    <source>
        <dbReference type="Proteomes" id="UP000831485"/>
    </source>
</evidence>
<dbReference type="Gene3D" id="2.40.50.180">
    <property type="entry name" value="CheA-289, Domain 4"/>
    <property type="match status" value="1"/>
</dbReference>
<dbReference type="RefSeq" id="WP_183345742.1">
    <property type="nucleotide sequence ID" value="NZ_BLXY01000001.1"/>
</dbReference>
<organism evidence="4 6">
    <name type="scientific">Geomonas paludis</name>
    <dbReference type="NCBI Taxonomy" id="2740185"/>
    <lineage>
        <taxon>Bacteria</taxon>
        <taxon>Pseudomonadati</taxon>
        <taxon>Thermodesulfobacteriota</taxon>
        <taxon>Desulfuromonadia</taxon>
        <taxon>Geobacterales</taxon>
        <taxon>Geobacteraceae</taxon>
        <taxon>Geomonas</taxon>
    </lineage>
</organism>
<evidence type="ECO:0000259" key="2">
    <source>
        <dbReference type="PROSITE" id="PS50110"/>
    </source>
</evidence>
<dbReference type="PANTHER" id="PTHR47233">
    <property type="entry name" value="CHEMOTAXIS PROTEIN CHEV"/>
    <property type="match status" value="1"/>
</dbReference>
<dbReference type="InterPro" id="IPR024181">
    <property type="entry name" value="Chemotax_regulator_CheV"/>
</dbReference>
<dbReference type="PROSITE" id="PS50851">
    <property type="entry name" value="CHEW"/>
    <property type="match status" value="1"/>
</dbReference>
<evidence type="ECO:0000313" key="5">
    <source>
        <dbReference type="EMBL" id="UPU35337.1"/>
    </source>
</evidence>
<dbReference type="SUPFAM" id="SSF50341">
    <property type="entry name" value="CheW-like"/>
    <property type="match status" value="1"/>
</dbReference>
<dbReference type="Gene3D" id="2.30.30.40">
    <property type="entry name" value="SH3 Domains"/>
    <property type="match status" value="1"/>
</dbReference>
<dbReference type="SMART" id="SM00260">
    <property type="entry name" value="CheW"/>
    <property type="match status" value="1"/>
</dbReference>
<sequence>MEPNNKILLESGTNELEIVEFRIDEVDGKGNVVPCYFGVNVAKVREIIRLPETRKVVNSHPCVSGMIKLRDQVITLIDLSRSLNKNTEGIPADRVIVLEFNRIVVGIQVHSVSRIYRISWENVEPPVKAIHDANITGVVKMEDRIILILDFEKIIGELSSTMALAAPSEDLMLANSALKRSTRTILVADDSAFIRRTMCGSLREAGYQVVEAENGEEAWEHVQAVRQKCAESGQPLKELLSMVITDIEMPRMDGLHLTALIRKENDLGELPVVIFSSLASDDNKMKWRNLGASDILTKPDLPNLVQKADTLAL</sequence>
<dbReference type="AlphaFoldDB" id="A0A6V8MUT3"/>
<evidence type="ECO:0000259" key="3">
    <source>
        <dbReference type="PROSITE" id="PS50851"/>
    </source>
</evidence>
<dbReference type="Proteomes" id="UP000568888">
    <property type="component" value="Unassembled WGS sequence"/>
</dbReference>
<dbReference type="Gene3D" id="3.40.50.2300">
    <property type="match status" value="1"/>
</dbReference>
<proteinExistence type="predicted"/>
<gene>
    <name evidence="4" type="primary">cheV</name>
    <name evidence="4" type="ORF">GMPD_10180</name>
    <name evidence="5" type="ORF">M1B72_18110</name>
</gene>
<feature type="modified residue" description="4-aspartylphosphate" evidence="1">
    <location>
        <position position="246"/>
    </location>
</feature>
<dbReference type="GO" id="GO:0006935">
    <property type="term" value="P:chemotaxis"/>
    <property type="evidence" value="ECO:0007669"/>
    <property type="project" value="InterPro"/>
</dbReference>
<keyword evidence="1" id="KW-0597">Phosphoprotein</keyword>
<dbReference type="EMBL" id="BLXY01000001">
    <property type="protein sequence ID" value="GFO63099.1"/>
    <property type="molecule type" value="Genomic_DNA"/>
</dbReference>
<dbReference type="Proteomes" id="UP000831485">
    <property type="component" value="Chromosome"/>
</dbReference>
<evidence type="ECO:0000313" key="4">
    <source>
        <dbReference type="EMBL" id="GFO63099.1"/>
    </source>
</evidence>
<dbReference type="PROSITE" id="PS50110">
    <property type="entry name" value="RESPONSE_REGULATORY"/>
    <property type="match status" value="1"/>
</dbReference>
<reference evidence="6" key="1">
    <citation type="submission" date="2020-06" db="EMBL/GenBank/DDBJ databases">
        <title>Draft genomic sequecing of Geomonas sp. Red736.</title>
        <authorList>
            <person name="Itoh H."/>
            <person name="Xu Z.X."/>
            <person name="Ushijima N."/>
            <person name="Masuda Y."/>
            <person name="Shiratori Y."/>
            <person name="Senoo K."/>
        </authorList>
    </citation>
    <scope>NUCLEOTIDE SEQUENCE [LARGE SCALE GENOMIC DNA]</scope>
    <source>
        <strain evidence="6">Red736</strain>
    </source>
</reference>
<dbReference type="Pfam" id="PF00072">
    <property type="entry name" value="Response_reg"/>
    <property type="match status" value="1"/>
</dbReference>
<keyword evidence="7" id="KW-1185">Reference proteome</keyword>
<dbReference type="InterPro" id="IPR036061">
    <property type="entry name" value="CheW-like_dom_sf"/>
</dbReference>
<dbReference type="GO" id="GO:0000160">
    <property type="term" value="P:phosphorelay signal transduction system"/>
    <property type="evidence" value="ECO:0007669"/>
    <property type="project" value="InterPro"/>
</dbReference>
<name>A0A6V8MUT3_9BACT</name>
<dbReference type="PIRSF" id="PIRSF002867">
    <property type="entry name" value="CheV"/>
    <property type="match status" value="1"/>
</dbReference>
<dbReference type="SMART" id="SM00448">
    <property type="entry name" value="REC"/>
    <property type="match status" value="1"/>
</dbReference>
<accession>A0A6V8MUT3</accession>
<reference evidence="4" key="2">
    <citation type="journal article" date="2021" name="Int. J. Syst. Evol. Microbiol.">
        <title>Geomonas silvestris sp. nov., Geomonas paludis sp. nov. and Geomonas limicola sp. nov., isolated from terrestrial environments, and emended description of the genus Geomonas.</title>
        <authorList>
            <person name="Itoh H."/>
            <person name="Xu Z."/>
            <person name="Masuda Y."/>
            <person name="Ushijima N."/>
            <person name="Hayakawa C."/>
            <person name="Shiratori Y."/>
            <person name="Senoo K."/>
        </authorList>
    </citation>
    <scope>NUCLEOTIDE SEQUENCE</scope>
    <source>
        <strain evidence="4">Red736</strain>
    </source>
</reference>
<evidence type="ECO:0000313" key="6">
    <source>
        <dbReference type="Proteomes" id="UP000568888"/>
    </source>
</evidence>